<keyword evidence="2" id="KW-1185">Reference proteome</keyword>
<gene>
    <name evidence="1" type="ORF">Strvi_2058</name>
</gene>
<dbReference type="AlphaFoldDB" id="G2NTE3"/>
<reference evidence="1" key="1">
    <citation type="submission" date="2011-08" db="EMBL/GenBank/DDBJ databases">
        <title>Complete sequence of chromosome of Streptomyces violaceusniger Tu 4113.</title>
        <authorList>
            <consortium name="US DOE Joint Genome Institute"/>
            <person name="Lucas S."/>
            <person name="Han J."/>
            <person name="Lapidus A."/>
            <person name="Cheng J.-F."/>
            <person name="Goodwin L."/>
            <person name="Pitluck S."/>
            <person name="Peters L."/>
            <person name="Ivanova N."/>
            <person name="Daligault H."/>
            <person name="Detter J.C."/>
            <person name="Han C."/>
            <person name="Tapia R."/>
            <person name="Land M."/>
            <person name="Hauser L."/>
            <person name="Kyrpides N."/>
            <person name="Ivanova N."/>
            <person name="Pagani I."/>
            <person name="Hagen A."/>
            <person name="Katz L."/>
            <person name="Fiedler H.-P."/>
            <person name="Keasling J."/>
            <person name="Fortman J."/>
            <person name="Woyke T."/>
        </authorList>
    </citation>
    <scope>NUCLEOTIDE SEQUENCE [LARGE SCALE GENOMIC DNA]</scope>
    <source>
        <strain evidence="1">Tu 4113</strain>
    </source>
</reference>
<proteinExistence type="predicted"/>
<sequence length="193" mass="20673">MGFSYIYRSGGKYPRKSIQSQGIPVSLGEAYGYISKRNRAILLYIPCGTNSEKDTGSRLLITAGASMVEQAKESQQLNESAKEIRSLAEFTAQAARDMSRGWSKCPDSESLPDGPVVIHWNDYLIRNSWGSLVDDVADVRGFEVAGDDMGLALSAVEEPAGFAGEFGLVPGPVAVGKAALEVGVDQLVRVQLG</sequence>
<protein>
    <submittedName>
        <fullName evidence="1">Uncharacterized protein</fullName>
    </submittedName>
</protein>
<organism evidence="1 2">
    <name type="scientific">Streptomyces violaceusniger (strain Tu 4113)</name>
    <dbReference type="NCBI Taxonomy" id="653045"/>
    <lineage>
        <taxon>Bacteria</taxon>
        <taxon>Bacillati</taxon>
        <taxon>Actinomycetota</taxon>
        <taxon>Actinomycetes</taxon>
        <taxon>Kitasatosporales</taxon>
        <taxon>Streptomycetaceae</taxon>
        <taxon>Streptomyces</taxon>
        <taxon>Streptomyces violaceusniger group</taxon>
    </lineage>
</organism>
<dbReference type="HOGENOM" id="CLU_1408095_0_0_11"/>
<dbReference type="Proteomes" id="UP000008703">
    <property type="component" value="Chromosome"/>
</dbReference>
<dbReference type="KEGG" id="svl:Strvi_2058"/>
<evidence type="ECO:0000313" key="2">
    <source>
        <dbReference type="Proteomes" id="UP000008703"/>
    </source>
</evidence>
<name>G2NTE3_STRV4</name>
<evidence type="ECO:0000313" key="1">
    <source>
        <dbReference type="EMBL" id="AEM81791.1"/>
    </source>
</evidence>
<accession>G2NTE3</accession>
<dbReference type="EMBL" id="CP002994">
    <property type="protein sequence ID" value="AEM81791.1"/>
    <property type="molecule type" value="Genomic_DNA"/>
</dbReference>